<keyword evidence="2" id="KW-1185">Reference proteome</keyword>
<gene>
    <name evidence="1" type="ORF">H0A72_16335</name>
</gene>
<dbReference type="Proteomes" id="UP000559809">
    <property type="component" value="Unassembled WGS sequence"/>
</dbReference>
<proteinExistence type="predicted"/>
<sequence>MTDIGQERPLAIGCLLALPRHTQATEDSNRNLHHRSGLAGLTQHGFFAAMGEGIWQLLLTDADLSKA</sequence>
<organism evidence="1 2">
    <name type="scientific">Parapusillimonas granuli</name>
    <dbReference type="NCBI Taxonomy" id="380911"/>
    <lineage>
        <taxon>Bacteria</taxon>
        <taxon>Pseudomonadati</taxon>
        <taxon>Pseudomonadota</taxon>
        <taxon>Betaproteobacteria</taxon>
        <taxon>Burkholderiales</taxon>
        <taxon>Alcaligenaceae</taxon>
        <taxon>Parapusillimonas</taxon>
    </lineage>
</organism>
<dbReference type="EMBL" id="JACCEM010000009">
    <property type="protein sequence ID" value="NYT50885.1"/>
    <property type="molecule type" value="Genomic_DNA"/>
</dbReference>
<evidence type="ECO:0000313" key="1">
    <source>
        <dbReference type="EMBL" id="NYT50885.1"/>
    </source>
</evidence>
<name>A0A853FXY4_9BURK</name>
<protein>
    <submittedName>
        <fullName evidence="1">Uncharacterized protein</fullName>
    </submittedName>
</protein>
<comment type="caution">
    <text evidence="1">The sequence shown here is derived from an EMBL/GenBank/DDBJ whole genome shotgun (WGS) entry which is preliminary data.</text>
</comment>
<dbReference type="AlphaFoldDB" id="A0A853FXY4"/>
<accession>A0A853FXY4</accession>
<reference evidence="1 2" key="1">
    <citation type="submission" date="2020-07" db="EMBL/GenBank/DDBJ databases">
        <title>Taxonomic revisions and descriptions of new bacterial species based on genomic comparisons in the high-G+C-content subgroup of the family Alcaligenaceae.</title>
        <authorList>
            <person name="Szabo A."/>
            <person name="Felfoldi T."/>
        </authorList>
    </citation>
    <scope>NUCLEOTIDE SEQUENCE [LARGE SCALE GENOMIC DNA]</scope>
    <source>
        <strain evidence="1 2">LMG 24012</strain>
    </source>
</reference>
<dbReference type="RefSeq" id="WP_180157274.1">
    <property type="nucleotide sequence ID" value="NZ_JACCEM010000009.1"/>
</dbReference>
<evidence type="ECO:0000313" key="2">
    <source>
        <dbReference type="Proteomes" id="UP000559809"/>
    </source>
</evidence>